<dbReference type="NCBIfam" id="NF033516">
    <property type="entry name" value="transpos_IS3"/>
    <property type="match status" value="1"/>
</dbReference>
<dbReference type="PROSITE" id="PS50994">
    <property type="entry name" value="INTEGRASE"/>
    <property type="match status" value="1"/>
</dbReference>
<accession>A0A939F0R4</accession>
<dbReference type="InterPro" id="IPR036397">
    <property type="entry name" value="RNaseH_sf"/>
</dbReference>
<evidence type="ECO:0000313" key="2">
    <source>
        <dbReference type="EMBL" id="MBO0360724.1"/>
    </source>
</evidence>
<feature type="domain" description="Integrase catalytic" evidence="1">
    <location>
        <begin position="119"/>
        <end position="286"/>
    </location>
</feature>
<dbReference type="Pfam" id="PF00665">
    <property type="entry name" value="rve"/>
    <property type="match status" value="1"/>
</dbReference>
<dbReference type="InterPro" id="IPR050900">
    <property type="entry name" value="Transposase_IS3/IS150/IS904"/>
</dbReference>
<keyword evidence="3" id="KW-1185">Reference proteome</keyword>
<dbReference type="Pfam" id="PF13276">
    <property type="entry name" value="HTH_21"/>
    <property type="match status" value="1"/>
</dbReference>
<evidence type="ECO:0000259" key="1">
    <source>
        <dbReference type="PROSITE" id="PS50994"/>
    </source>
</evidence>
<sequence length="295" mass="34397">MSRYRFVRAQTRHYSVRQLCQVLGVGVASYYRWRQKVAVRFSVPAWEKELCHVFFQHKRRYGTRRLQAELRAQGYRVGRHRIRHALRRRELVAVQPRAFVPRTTQSEHGPRVAANHLLNRSAPTEADQVWVGDITYLPLQNGCWAYLAAFQDVHTKRVVGWQVRSSMPEELVVTALRRALLSRQPAAGLIVHSDRGGQYCGNVYRRLLTDRQLVRSRSRRGECYDNAQAESLWSRVKTEVLLDRAAFASVAEAQAELTTYFDYYNHQRRHSALGYECPHHFENQAFLTKTQLCLT</sequence>
<dbReference type="InterPro" id="IPR012337">
    <property type="entry name" value="RNaseH-like_sf"/>
</dbReference>
<protein>
    <submittedName>
        <fullName evidence="2">IS3 family transposase</fullName>
    </submittedName>
</protein>
<organism evidence="2 3">
    <name type="scientific">Hymenobacter telluris</name>
    <dbReference type="NCBI Taxonomy" id="2816474"/>
    <lineage>
        <taxon>Bacteria</taxon>
        <taxon>Pseudomonadati</taxon>
        <taxon>Bacteroidota</taxon>
        <taxon>Cytophagia</taxon>
        <taxon>Cytophagales</taxon>
        <taxon>Hymenobacteraceae</taxon>
        <taxon>Hymenobacter</taxon>
    </lineage>
</organism>
<dbReference type="InterPro" id="IPR001584">
    <property type="entry name" value="Integrase_cat-core"/>
</dbReference>
<dbReference type="AlphaFoldDB" id="A0A939F0R4"/>
<dbReference type="InterPro" id="IPR048020">
    <property type="entry name" value="Transpos_IS3"/>
</dbReference>
<name>A0A939F0R4_9BACT</name>
<proteinExistence type="predicted"/>
<evidence type="ECO:0000313" key="3">
    <source>
        <dbReference type="Proteomes" id="UP000664144"/>
    </source>
</evidence>
<dbReference type="EMBL" id="JAFLQZ010000022">
    <property type="protein sequence ID" value="MBO0360724.1"/>
    <property type="molecule type" value="Genomic_DNA"/>
</dbReference>
<dbReference type="Proteomes" id="UP000664144">
    <property type="component" value="Unassembled WGS sequence"/>
</dbReference>
<dbReference type="GO" id="GO:0003676">
    <property type="term" value="F:nucleic acid binding"/>
    <property type="evidence" value="ECO:0007669"/>
    <property type="project" value="InterPro"/>
</dbReference>
<dbReference type="SUPFAM" id="SSF53098">
    <property type="entry name" value="Ribonuclease H-like"/>
    <property type="match status" value="1"/>
</dbReference>
<dbReference type="InterPro" id="IPR025948">
    <property type="entry name" value="HTH-like_dom"/>
</dbReference>
<gene>
    <name evidence="2" type="ORF">J0X19_22375</name>
</gene>
<dbReference type="GO" id="GO:0015074">
    <property type="term" value="P:DNA integration"/>
    <property type="evidence" value="ECO:0007669"/>
    <property type="project" value="InterPro"/>
</dbReference>
<dbReference type="Pfam" id="PF13333">
    <property type="entry name" value="rve_2"/>
    <property type="match status" value="1"/>
</dbReference>
<dbReference type="RefSeq" id="WP_206986635.1">
    <property type="nucleotide sequence ID" value="NZ_JAFLQZ010000022.1"/>
</dbReference>
<dbReference type="PANTHER" id="PTHR46889:SF4">
    <property type="entry name" value="TRANSPOSASE INSO FOR INSERTION SEQUENCE ELEMENT IS911B-RELATED"/>
    <property type="match status" value="1"/>
</dbReference>
<dbReference type="Gene3D" id="3.30.420.10">
    <property type="entry name" value="Ribonuclease H-like superfamily/Ribonuclease H"/>
    <property type="match status" value="1"/>
</dbReference>
<comment type="caution">
    <text evidence="2">The sequence shown here is derived from an EMBL/GenBank/DDBJ whole genome shotgun (WGS) entry which is preliminary data.</text>
</comment>
<dbReference type="PANTHER" id="PTHR46889">
    <property type="entry name" value="TRANSPOSASE INSF FOR INSERTION SEQUENCE IS3B-RELATED"/>
    <property type="match status" value="1"/>
</dbReference>
<reference evidence="2" key="1">
    <citation type="submission" date="2021-03" db="EMBL/GenBank/DDBJ databases">
        <authorList>
            <person name="Kim M.K."/>
        </authorList>
    </citation>
    <scope>NUCLEOTIDE SEQUENCE</scope>
    <source>
        <strain evidence="2">BT186</strain>
    </source>
</reference>